<feature type="transmembrane region" description="Helical" evidence="8">
    <location>
        <begin position="21"/>
        <end position="38"/>
    </location>
</feature>
<keyword evidence="4 8" id="KW-1133">Transmembrane helix</keyword>
<evidence type="ECO:0000256" key="7">
    <source>
        <dbReference type="SAM" id="MobiDB-lite"/>
    </source>
</evidence>
<reference evidence="10" key="1">
    <citation type="submission" date="2023-01" db="EMBL/GenBank/DDBJ databases">
        <title>Oxazolidinone resistance genes in florfenicol resistant enterococci from beef cattle and veal calves at slaughter.</title>
        <authorList>
            <person name="Biggel M."/>
        </authorList>
    </citation>
    <scope>NUCLEOTIDE SEQUENCE</scope>
    <source>
        <strain evidence="10">K204-1</strain>
    </source>
</reference>
<sequence>MKKTALWKTTWREIRQSKARFLSILGIILLGVSLYAGVKATGPNMLKTADSYVKRQHLMDNQLISTAGFSKEDVDFVKKAEFIETAEPGYSLDYNLEKDNRTIRLYSWHEKIKLNRPVLVEGKMPKSSGETAVDYRASYLQDIKIGDTITLSDSDVEGLKQNEFRVVGFVNSPLYIENMSRGTTQVGKGSLDFFMLINEKDFDLPVYTEIAISYQGLNDKVTYSQEYERTFKASQKKLKKYLAKRPQQTLDEWKTEYEKPLKEAEAELTNSKAELDEARRTIEENERKLEDGRVQLADGRAALSQQLAEARQQLDAKVKELEQKKQEFEKQKQTVEAQSAQLEQGRQHLIAGEQQLHQQVTQLKNVFEQQLAQLETAPDLPNPEPETTEDETASSEEIEENQPETEPSQPPLPTPESPEYLLLKQVVLFLGRLEQADYVLPLSNELRQEFQQLKGGIPELASLESGIDEFRNQYEAFSNGMAQLTSAKGAIMAGADQLYQADEQLSQGYQQLEQKKQAATEELDIKEKEWQEANAQLAEARNKLAEGQQEWEKGQVELTKQKEKLSELKKPAYLYLTRDDYPGFSEFKENADRISSIATVFPVFFFLIAALVSLTTMTRMVDDKRGEIGTMKALGYKNHEIALKFMLYAALAATIGTTLGLLIGFNLFPNVIFDAYGALYNLPKITIVYYSRYIIQSFVVAIAGTLLATYVVLRVDLLSQPAILMRPKAPKAGKRILLERIPFIWRRLSFNQKVTARNLFRYKQRMFMTVFGVAGGMALMVTGFGLRDSITDVVAIQFDKLWDYQSIVVRDSEEKVTDLLKESKHYRDDLAISQEMMTVKKKGLTNQEVYVTVPEEMDKLPNFVLFNQRKSGDVFQLGDEGAFVSEKLAKLWQLSPGDTLKLYDSKNRSHEVKIARVIENYAMHYLYLSPKYYEKVFGKAPTYNVDLVQTDAMTEKEEAQVAEKWMKSDNILNVTFLSETSDAMTDTIDSLTVVVWVLIICAGTLALIVLYNLTNINVEERIRELSTIKVLGFYHREVTMYVYRENNILTVLGIIVGGFLGKALHRFVLETAEVNQLMFSPTIHWQSYAYAGVLTLFFSLIVMLIMHRKLKKVDMIEALKSSE</sequence>
<evidence type="ECO:0000256" key="8">
    <source>
        <dbReference type="SAM" id="Phobius"/>
    </source>
</evidence>
<evidence type="ECO:0000256" key="4">
    <source>
        <dbReference type="ARBA" id="ARBA00022989"/>
    </source>
</evidence>
<feature type="transmembrane region" description="Helical" evidence="8">
    <location>
        <begin position="1088"/>
        <end position="1106"/>
    </location>
</feature>
<feature type="coiled-coil region" evidence="6">
    <location>
        <begin position="502"/>
        <end position="550"/>
    </location>
</feature>
<dbReference type="PANTHER" id="PTHR30287:SF1">
    <property type="entry name" value="INNER MEMBRANE PROTEIN"/>
    <property type="match status" value="1"/>
</dbReference>
<dbReference type="Proteomes" id="UP001179600">
    <property type="component" value="Chromosome"/>
</dbReference>
<feature type="transmembrane region" description="Helical" evidence="8">
    <location>
        <begin position="693"/>
        <end position="713"/>
    </location>
</feature>
<feature type="region of interest" description="Disordered" evidence="7">
    <location>
        <begin position="375"/>
        <end position="417"/>
    </location>
</feature>
<feature type="transmembrane region" description="Helical" evidence="8">
    <location>
        <begin position="993"/>
        <end position="1013"/>
    </location>
</feature>
<evidence type="ECO:0000256" key="6">
    <source>
        <dbReference type="SAM" id="Coils"/>
    </source>
</evidence>
<organism evidence="10 11">
    <name type="scientific">Vagococcus lutrae</name>
    <dbReference type="NCBI Taxonomy" id="81947"/>
    <lineage>
        <taxon>Bacteria</taxon>
        <taxon>Bacillati</taxon>
        <taxon>Bacillota</taxon>
        <taxon>Bacilli</taxon>
        <taxon>Lactobacillales</taxon>
        <taxon>Enterococcaceae</taxon>
        <taxon>Vagococcus</taxon>
    </lineage>
</organism>
<evidence type="ECO:0000256" key="5">
    <source>
        <dbReference type="ARBA" id="ARBA00023136"/>
    </source>
</evidence>
<feature type="transmembrane region" description="Helical" evidence="8">
    <location>
        <begin position="766"/>
        <end position="786"/>
    </location>
</feature>
<keyword evidence="6" id="KW-0175">Coiled coil</keyword>
<keyword evidence="3 8" id="KW-0812">Transmembrane</keyword>
<keyword evidence="5 8" id="KW-0472">Membrane</keyword>
<evidence type="ECO:0000256" key="2">
    <source>
        <dbReference type="ARBA" id="ARBA00022475"/>
    </source>
</evidence>
<dbReference type="PANTHER" id="PTHR30287">
    <property type="entry name" value="MEMBRANE COMPONENT OF PREDICTED ABC SUPERFAMILY METABOLITE UPTAKE TRANSPORTER"/>
    <property type="match status" value="1"/>
</dbReference>
<dbReference type="InterPro" id="IPR038766">
    <property type="entry name" value="Membrane_comp_ABC_pdt"/>
</dbReference>
<dbReference type="RefSeq" id="WP_272163242.1">
    <property type="nucleotide sequence ID" value="NZ_CP116507.1"/>
</dbReference>
<dbReference type="InterPro" id="IPR003838">
    <property type="entry name" value="ABC3_permease_C"/>
</dbReference>
<dbReference type="EMBL" id="CP116507">
    <property type="protein sequence ID" value="WCG22418.1"/>
    <property type="molecule type" value="Genomic_DNA"/>
</dbReference>
<feature type="transmembrane region" description="Helical" evidence="8">
    <location>
        <begin position="1048"/>
        <end position="1068"/>
    </location>
</feature>
<proteinExistence type="predicted"/>
<dbReference type="Pfam" id="PF02687">
    <property type="entry name" value="FtsX"/>
    <property type="match status" value="2"/>
</dbReference>
<dbReference type="AlphaFoldDB" id="A0AAE9XLX5"/>
<evidence type="ECO:0000313" key="10">
    <source>
        <dbReference type="EMBL" id="WCG22418.1"/>
    </source>
</evidence>
<accession>A0AAE9XLX5</accession>
<comment type="subcellular location">
    <subcellularLocation>
        <location evidence="1">Cell membrane</location>
        <topology evidence="1">Multi-pass membrane protein</topology>
    </subcellularLocation>
</comment>
<evidence type="ECO:0000256" key="3">
    <source>
        <dbReference type="ARBA" id="ARBA00022692"/>
    </source>
</evidence>
<evidence type="ECO:0000259" key="9">
    <source>
        <dbReference type="Pfam" id="PF02687"/>
    </source>
</evidence>
<keyword evidence="2" id="KW-1003">Cell membrane</keyword>
<feature type="domain" description="ABC3 transporter permease C-terminal" evidence="9">
    <location>
        <begin position="600"/>
        <end position="711"/>
    </location>
</feature>
<gene>
    <name evidence="10" type="ORF">PML95_08450</name>
</gene>
<feature type="transmembrane region" description="Helical" evidence="8">
    <location>
        <begin position="594"/>
        <end position="615"/>
    </location>
</feature>
<feature type="transmembrane region" description="Helical" evidence="8">
    <location>
        <begin position="645"/>
        <end position="673"/>
    </location>
</feature>
<evidence type="ECO:0000256" key="1">
    <source>
        <dbReference type="ARBA" id="ARBA00004651"/>
    </source>
</evidence>
<dbReference type="GO" id="GO:0005886">
    <property type="term" value="C:plasma membrane"/>
    <property type="evidence" value="ECO:0007669"/>
    <property type="project" value="UniProtKB-SubCell"/>
</dbReference>
<feature type="domain" description="ABC3 transporter permease C-terminal" evidence="9">
    <location>
        <begin position="997"/>
        <end position="1112"/>
    </location>
</feature>
<name>A0AAE9XLX5_9ENTE</name>
<protein>
    <submittedName>
        <fullName evidence="10">FtsX-like permease family protein</fullName>
    </submittedName>
</protein>
<feature type="compositionally biased region" description="Acidic residues" evidence="7">
    <location>
        <begin position="386"/>
        <end position="403"/>
    </location>
</feature>
<evidence type="ECO:0000313" key="11">
    <source>
        <dbReference type="Proteomes" id="UP001179600"/>
    </source>
</evidence>